<evidence type="ECO:0000256" key="4">
    <source>
        <dbReference type="SAM" id="MobiDB-lite"/>
    </source>
</evidence>
<dbReference type="SMART" id="SM00028">
    <property type="entry name" value="TPR"/>
    <property type="match status" value="5"/>
</dbReference>
<dbReference type="OrthoDB" id="508486at2"/>
<keyword evidence="6" id="KW-1185">Reference proteome</keyword>
<evidence type="ECO:0000256" key="2">
    <source>
        <dbReference type="ARBA" id="ARBA00022803"/>
    </source>
</evidence>
<dbReference type="AlphaFoldDB" id="A0A2T1DES2"/>
<organism evidence="5 6">
    <name type="scientific">Phormidesmis priestleyi ULC007</name>
    <dbReference type="NCBI Taxonomy" id="1920490"/>
    <lineage>
        <taxon>Bacteria</taxon>
        <taxon>Bacillati</taxon>
        <taxon>Cyanobacteriota</taxon>
        <taxon>Cyanophyceae</taxon>
        <taxon>Leptolyngbyales</taxon>
        <taxon>Leptolyngbyaceae</taxon>
        <taxon>Phormidesmis</taxon>
    </lineage>
</organism>
<dbReference type="STRING" id="1920490.GCA_001895925_04845"/>
<accession>A0A2T1DES2</accession>
<feature type="repeat" description="TPR" evidence="3">
    <location>
        <begin position="142"/>
        <end position="175"/>
    </location>
</feature>
<dbReference type="EMBL" id="PVWG01000013">
    <property type="protein sequence ID" value="PSB18989.1"/>
    <property type="molecule type" value="Genomic_DNA"/>
</dbReference>
<comment type="caution">
    <text evidence="5">The sequence shown here is derived from an EMBL/GenBank/DDBJ whole genome shotgun (WGS) entry which is preliminary data.</text>
</comment>
<gene>
    <name evidence="5" type="ORF">C7B65_13310</name>
</gene>
<keyword evidence="1" id="KW-0677">Repeat</keyword>
<reference evidence="5 6" key="2">
    <citation type="submission" date="2018-03" db="EMBL/GenBank/DDBJ databases">
        <title>The ancient ancestry and fast evolution of plastids.</title>
        <authorList>
            <person name="Moore K.R."/>
            <person name="Magnabosco C."/>
            <person name="Momper L."/>
            <person name="Gold D.A."/>
            <person name="Bosak T."/>
            <person name="Fournier G.P."/>
        </authorList>
    </citation>
    <scope>NUCLEOTIDE SEQUENCE [LARGE SCALE GENOMIC DNA]</scope>
    <source>
        <strain evidence="5 6">ULC007</strain>
    </source>
</reference>
<dbReference type="Gene3D" id="1.25.40.10">
    <property type="entry name" value="Tetratricopeptide repeat domain"/>
    <property type="match status" value="1"/>
</dbReference>
<feature type="repeat" description="TPR" evidence="3">
    <location>
        <begin position="176"/>
        <end position="209"/>
    </location>
</feature>
<evidence type="ECO:0000256" key="3">
    <source>
        <dbReference type="PROSITE-ProRule" id="PRU00339"/>
    </source>
</evidence>
<dbReference type="RefSeq" id="WP_073072212.1">
    <property type="nucleotide sequence ID" value="NZ_MPPI01000014.1"/>
</dbReference>
<dbReference type="PROSITE" id="PS50005">
    <property type="entry name" value="TPR"/>
    <property type="match status" value="3"/>
</dbReference>
<dbReference type="Pfam" id="PF00515">
    <property type="entry name" value="TPR_1"/>
    <property type="match status" value="2"/>
</dbReference>
<proteinExistence type="predicted"/>
<evidence type="ECO:0000256" key="1">
    <source>
        <dbReference type="ARBA" id="ARBA00022737"/>
    </source>
</evidence>
<dbReference type="SUPFAM" id="SSF48452">
    <property type="entry name" value="TPR-like"/>
    <property type="match status" value="1"/>
</dbReference>
<feature type="region of interest" description="Disordered" evidence="4">
    <location>
        <begin position="25"/>
        <end position="56"/>
    </location>
</feature>
<dbReference type="PANTHER" id="PTHR44858">
    <property type="entry name" value="TETRATRICOPEPTIDE REPEAT PROTEIN 6"/>
    <property type="match status" value="1"/>
</dbReference>
<dbReference type="Proteomes" id="UP000238634">
    <property type="component" value="Unassembled WGS sequence"/>
</dbReference>
<dbReference type="InterPro" id="IPR050498">
    <property type="entry name" value="Ycf3"/>
</dbReference>
<sequence length="287" mass="32608">MNARTSLSRPNPSLLLRPSYLKSGSAYVPRRESKKSLPRPAEGSLRRREQTRRSSLATLKLSQEPAWLEPTEQDRLLRQRSLTEARRGNYQTAIEGLNLLVERNPRNAIDYNNRGLVYFQNGQSAAALADYNHAIKLNSRLASAYNNRANYYAAKGRLAEAIADYETAIDLDPTNVRAWINQGVTFRELEMYPQAIENFDHALQITQFLSTGANTATLEGHIYAARGRTHDLVGDWNYAIADYHRALEKLDRLETIETSLSSHRVQSQVENWLTQLMPSSSEPMNDE</sequence>
<name>A0A2T1DES2_9CYAN</name>
<dbReference type="PROSITE" id="PS50293">
    <property type="entry name" value="TPR_REGION"/>
    <property type="match status" value="1"/>
</dbReference>
<protein>
    <submittedName>
        <fullName evidence="5">Tetratricopeptide repeat protein</fullName>
    </submittedName>
</protein>
<dbReference type="PANTHER" id="PTHR44858:SF1">
    <property type="entry name" value="UDP-N-ACETYLGLUCOSAMINE--PEPTIDE N-ACETYLGLUCOSAMINYLTRANSFERASE SPINDLY-RELATED"/>
    <property type="match status" value="1"/>
</dbReference>
<feature type="repeat" description="TPR" evidence="3">
    <location>
        <begin position="108"/>
        <end position="141"/>
    </location>
</feature>
<evidence type="ECO:0000313" key="6">
    <source>
        <dbReference type="Proteomes" id="UP000238634"/>
    </source>
</evidence>
<dbReference type="InterPro" id="IPR011990">
    <property type="entry name" value="TPR-like_helical_dom_sf"/>
</dbReference>
<evidence type="ECO:0000313" key="5">
    <source>
        <dbReference type="EMBL" id="PSB18989.1"/>
    </source>
</evidence>
<reference evidence="5 6" key="1">
    <citation type="submission" date="2018-02" db="EMBL/GenBank/DDBJ databases">
        <authorList>
            <person name="Cohen D.B."/>
            <person name="Kent A.D."/>
        </authorList>
    </citation>
    <scope>NUCLEOTIDE SEQUENCE [LARGE SCALE GENOMIC DNA]</scope>
    <source>
        <strain evidence="5 6">ULC007</strain>
    </source>
</reference>
<dbReference type="InterPro" id="IPR019734">
    <property type="entry name" value="TPR_rpt"/>
</dbReference>
<keyword evidence="2 3" id="KW-0802">TPR repeat</keyword>